<evidence type="ECO:0000256" key="1">
    <source>
        <dbReference type="ARBA" id="ARBA00023125"/>
    </source>
</evidence>
<dbReference type="PANTHER" id="PTHR46797">
    <property type="entry name" value="HTH-TYPE TRANSCRIPTIONAL REGULATOR"/>
    <property type="match status" value="1"/>
</dbReference>
<dbReference type="SUPFAM" id="SSF47413">
    <property type="entry name" value="lambda repressor-like DNA-binding domains"/>
    <property type="match status" value="1"/>
</dbReference>
<keyword evidence="1" id="KW-0238">DNA-binding</keyword>
<dbReference type="PANTHER" id="PTHR46797:SF1">
    <property type="entry name" value="METHYLPHOSPHONATE SYNTHASE"/>
    <property type="match status" value="1"/>
</dbReference>
<evidence type="ECO:0000256" key="2">
    <source>
        <dbReference type="SAM" id="MobiDB-lite"/>
    </source>
</evidence>
<evidence type="ECO:0000259" key="3">
    <source>
        <dbReference type="PROSITE" id="PS50943"/>
    </source>
</evidence>
<dbReference type="PROSITE" id="PS50943">
    <property type="entry name" value="HTH_CROC1"/>
    <property type="match status" value="1"/>
</dbReference>
<evidence type="ECO:0000313" key="5">
    <source>
        <dbReference type="Proteomes" id="UP001230908"/>
    </source>
</evidence>
<comment type="caution">
    <text evidence="4">The sequence shown here is derived from an EMBL/GenBank/DDBJ whole genome shotgun (WGS) entry which is preliminary data.</text>
</comment>
<dbReference type="Proteomes" id="UP001230908">
    <property type="component" value="Unassembled WGS sequence"/>
</dbReference>
<protein>
    <submittedName>
        <fullName evidence="4">Helix-turn-helix transcriptional regulator</fullName>
    </submittedName>
</protein>
<feature type="domain" description="HTH cro/C1-type" evidence="3">
    <location>
        <begin position="9"/>
        <end position="64"/>
    </location>
</feature>
<feature type="region of interest" description="Disordered" evidence="2">
    <location>
        <begin position="1"/>
        <end position="20"/>
    </location>
</feature>
<organism evidence="4 5">
    <name type="scientific">Phytohabitans maris</name>
    <dbReference type="NCBI Taxonomy" id="3071409"/>
    <lineage>
        <taxon>Bacteria</taxon>
        <taxon>Bacillati</taxon>
        <taxon>Actinomycetota</taxon>
        <taxon>Actinomycetes</taxon>
        <taxon>Micromonosporales</taxon>
        <taxon>Micromonosporaceae</taxon>
    </lineage>
</organism>
<gene>
    <name evidence="4" type="ORF">RB614_40375</name>
</gene>
<name>A0ABU0ZUQ3_9ACTN</name>
<sequence length="415" mass="44569">MSPTIGDNIAQRRRQTGQTQEQLAEAAQVSVETIRKLEQNERTTARMATLNRIARALRVPTSTLIGNAAESAARREPDHDQVALLEVRRALTPARGLRGVVVGGPAVEPPTLDGVRARIRAIDRVYHADDYAATLAGLPALLAEARSAVDVTSGAEQAAAYELLAQAYQVAGTALIQLRTFDLAYRALSLALDAADASGNELVGASAVTTMCWLLLRQGRFAEAEQLAVTTADAIEPRFSRAEPAQFSSWGWLLLRASAAAVRDNRDDDAQTMLDAAAAAAVRIGDRVPEHVISPGPATIGAFCHTTVEMKRVESAVIAGDVGRALALAERVPPSDRPTSNNRNRHRLDVAWAHAQAGQHAEATEVLLDVREHAPAWLRHQRFARDIVGTLAASRRRAMSRELAELADLVGADAN</sequence>
<dbReference type="Pfam" id="PF01381">
    <property type="entry name" value="HTH_3"/>
    <property type="match status" value="1"/>
</dbReference>
<dbReference type="InterPro" id="IPR001387">
    <property type="entry name" value="Cro/C1-type_HTH"/>
</dbReference>
<dbReference type="CDD" id="cd00093">
    <property type="entry name" value="HTH_XRE"/>
    <property type="match status" value="1"/>
</dbReference>
<proteinExistence type="predicted"/>
<dbReference type="RefSeq" id="WP_308718008.1">
    <property type="nucleotide sequence ID" value="NZ_JAVHUY010000062.1"/>
</dbReference>
<reference evidence="4 5" key="1">
    <citation type="submission" date="2023-08" db="EMBL/GenBank/DDBJ databases">
        <title>Phytohabitans sansha sp. nov., isolated from marine sediment.</title>
        <authorList>
            <person name="Zhao Y."/>
            <person name="Yi K."/>
        </authorList>
    </citation>
    <scope>NUCLEOTIDE SEQUENCE [LARGE SCALE GENOMIC DNA]</scope>
    <source>
        <strain evidence="4 5">ZYX-F-186</strain>
    </source>
</reference>
<accession>A0ABU0ZUQ3</accession>
<keyword evidence="5" id="KW-1185">Reference proteome</keyword>
<dbReference type="Gene3D" id="1.10.260.40">
    <property type="entry name" value="lambda repressor-like DNA-binding domains"/>
    <property type="match status" value="1"/>
</dbReference>
<dbReference type="InterPro" id="IPR010982">
    <property type="entry name" value="Lambda_DNA-bd_dom_sf"/>
</dbReference>
<dbReference type="InterPro" id="IPR050807">
    <property type="entry name" value="TransReg_Diox_bact_type"/>
</dbReference>
<dbReference type="SMART" id="SM00530">
    <property type="entry name" value="HTH_XRE"/>
    <property type="match status" value="1"/>
</dbReference>
<dbReference type="EMBL" id="JAVHUY010000062">
    <property type="protein sequence ID" value="MDQ7910766.1"/>
    <property type="molecule type" value="Genomic_DNA"/>
</dbReference>
<evidence type="ECO:0000313" key="4">
    <source>
        <dbReference type="EMBL" id="MDQ7910766.1"/>
    </source>
</evidence>